<evidence type="ECO:0000256" key="7">
    <source>
        <dbReference type="ARBA" id="ARBA00023163"/>
    </source>
</evidence>
<evidence type="ECO:0000313" key="12">
    <source>
        <dbReference type="EMBL" id="KAK4413192.1"/>
    </source>
</evidence>
<evidence type="ECO:0000256" key="3">
    <source>
        <dbReference type="ARBA" id="ARBA00022771"/>
    </source>
</evidence>
<evidence type="ECO:0000313" key="13">
    <source>
        <dbReference type="Proteomes" id="UP001293254"/>
    </source>
</evidence>
<dbReference type="InterPro" id="IPR004333">
    <property type="entry name" value="SBP_dom"/>
</dbReference>
<protein>
    <submittedName>
        <fullName evidence="12">Squamosa promoter-binding-like protein 12</fullName>
    </submittedName>
</protein>
<keyword evidence="13" id="KW-1185">Reference proteome</keyword>
<dbReference type="SUPFAM" id="SSF103612">
    <property type="entry name" value="SBT domain"/>
    <property type="match status" value="1"/>
</dbReference>
<evidence type="ECO:0000256" key="8">
    <source>
        <dbReference type="ARBA" id="ARBA00023242"/>
    </source>
</evidence>
<feature type="domain" description="SBP-type" evidence="11">
    <location>
        <begin position="175"/>
        <end position="252"/>
    </location>
</feature>
<dbReference type="PROSITE" id="PS51141">
    <property type="entry name" value="ZF_SBP"/>
    <property type="match status" value="1"/>
</dbReference>
<gene>
    <name evidence="12" type="ORF">Salat_2731700</name>
</gene>
<keyword evidence="3 10" id="KW-0863">Zinc-finger</keyword>
<evidence type="ECO:0000256" key="1">
    <source>
        <dbReference type="ARBA" id="ARBA00004123"/>
    </source>
</evidence>
<dbReference type="GO" id="GO:0003677">
    <property type="term" value="F:DNA binding"/>
    <property type="evidence" value="ECO:0007669"/>
    <property type="project" value="UniProtKB-KW"/>
</dbReference>
<evidence type="ECO:0000256" key="5">
    <source>
        <dbReference type="ARBA" id="ARBA00023015"/>
    </source>
</evidence>
<name>A0AAE2C8R0_9LAMI</name>
<evidence type="ECO:0000256" key="10">
    <source>
        <dbReference type="PROSITE-ProRule" id="PRU00470"/>
    </source>
</evidence>
<comment type="function">
    <text evidence="9">Probable transcriptional factor. Binds to the promoter of the SQUAMOSA gene.</text>
</comment>
<evidence type="ECO:0000259" key="11">
    <source>
        <dbReference type="PROSITE" id="PS51141"/>
    </source>
</evidence>
<evidence type="ECO:0000256" key="2">
    <source>
        <dbReference type="ARBA" id="ARBA00022723"/>
    </source>
</evidence>
<keyword evidence="5" id="KW-0805">Transcription regulation</keyword>
<dbReference type="AlphaFoldDB" id="A0AAE2C8R0"/>
<evidence type="ECO:0000256" key="4">
    <source>
        <dbReference type="ARBA" id="ARBA00022833"/>
    </source>
</evidence>
<organism evidence="12 13">
    <name type="scientific">Sesamum alatum</name>
    <dbReference type="NCBI Taxonomy" id="300844"/>
    <lineage>
        <taxon>Eukaryota</taxon>
        <taxon>Viridiplantae</taxon>
        <taxon>Streptophyta</taxon>
        <taxon>Embryophyta</taxon>
        <taxon>Tracheophyta</taxon>
        <taxon>Spermatophyta</taxon>
        <taxon>Magnoliopsida</taxon>
        <taxon>eudicotyledons</taxon>
        <taxon>Gunneridae</taxon>
        <taxon>Pentapetalae</taxon>
        <taxon>asterids</taxon>
        <taxon>lamiids</taxon>
        <taxon>Lamiales</taxon>
        <taxon>Pedaliaceae</taxon>
        <taxon>Sesamum</taxon>
    </lineage>
</organism>
<dbReference type="GO" id="GO:0005634">
    <property type="term" value="C:nucleus"/>
    <property type="evidence" value="ECO:0007669"/>
    <property type="project" value="UniProtKB-SubCell"/>
</dbReference>
<comment type="subcellular location">
    <subcellularLocation>
        <location evidence="1">Nucleus</location>
    </subcellularLocation>
</comment>
<proteinExistence type="predicted"/>
<dbReference type="InterPro" id="IPR036893">
    <property type="entry name" value="SBP_sf"/>
</dbReference>
<accession>A0AAE2C8R0</accession>
<dbReference type="EMBL" id="JACGWO010000012">
    <property type="protein sequence ID" value="KAK4413192.1"/>
    <property type="molecule type" value="Genomic_DNA"/>
</dbReference>
<dbReference type="PANTHER" id="PTHR31251">
    <property type="entry name" value="SQUAMOSA PROMOTER-BINDING-LIKE PROTEIN 4"/>
    <property type="match status" value="1"/>
</dbReference>
<keyword evidence="7" id="KW-0804">Transcription</keyword>
<keyword evidence="8" id="KW-0539">Nucleus</keyword>
<comment type="caution">
    <text evidence="12">The sequence shown here is derived from an EMBL/GenBank/DDBJ whole genome shotgun (WGS) entry which is preliminary data.</text>
</comment>
<evidence type="ECO:0000256" key="9">
    <source>
        <dbReference type="ARBA" id="ARBA00056472"/>
    </source>
</evidence>
<keyword evidence="4" id="KW-0862">Zinc</keyword>
<sequence length="552" mass="60682">MEWNSKWDWENFLGFGSKAIESPKKLQLADWTIVDDGEIDAGSFNLSAGGGNSGASDSDGGHVFSAKSSISASTDSSTKDGMQTPNFSLITFQGFSGNFSKKMEMKGADVSGTSPLLDASIGSVEPLIGLKLGKRTYFENSGAGGNVKTAPLPVMPTTSCTSLKKTKSLGQNLPFPRCVVEGCNVDLSTAKEYHRKHRVCDSHSKCPKVVVGGLERRFCQQCSRFHSLSEFDEKKRSCRRRLSDHNARRRKPQQEAIHFNSTRLSSPFYEGRQQISFLLNNAPVIHSRNPANTTWDSTSNSKFALTKGYPLKSNGAGGTDEQMHMPGIKLPHVIDMHGTATNDFLASKVSIPTVLNPGSKGPLMSSHLDAAPEYHRALSLLSSNSWGSCGPESMPIQHQVHEHGNSVAQPMMHATPEGVPLSSSQFWLTGHQPTQPRVAINGLKRWKIDIDLLQNDVDDYRLPTNTVVSYWYMVNKAVTFLCESERLILFSVQRCLIGYFLPVDIFINKHTLKPHGVIMHLLDCYSGCGVGWIVKPHVAAAVHDEMQVNMSE</sequence>
<keyword evidence="2" id="KW-0479">Metal-binding</keyword>
<evidence type="ECO:0000256" key="6">
    <source>
        <dbReference type="ARBA" id="ARBA00023125"/>
    </source>
</evidence>
<dbReference type="FunFam" id="4.10.1100.10:FF:000001">
    <property type="entry name" value="Squamosa promoter-binding-like protein 14"/>
    <property type="match status" value="1"/>
</dbReference>
<dbReference type="Gene3D" id="4.10.1100.10">
    <property type="entry name" value="Transcription factor, SBP-box domain"/>
    <property type="match status" value="1"/>
</dbReference>
<reference evidence="12" key="1">
    <citation type="submission" date="2020-06" db="EMBL/GenBank/DDBJ databases">
        <authorList>
            <person name="Li T."/>
            <person name="Hu X."/>
            <person name="Zhang T."/>
            <person name="Song X."/>
            <person name="Zhang H."/>
            <person name="Dai N."/>
            <person name="Sheng W."/>
            <person name="Hou X."/>
            <person name="Wei L."/>
        </authorList>
    </citation>
    <scope>NUCLEOTIDE SEQUENCE</scope>
    <source>
        <strain evidence="12">3651</strain>
        <tissue evidence="12">Leaf</tissue>
    </source>
</reference>
<reference evidence="12" key="2">
    <citation type="journal article" date="2024" name="Plant">
        <title>Genomic evolution and insights into agronomic trait innovations of Sesamum species.</title>
        <authorList>
            <person name="Miao H."/>
            <person name="Wang L."/>
            <person name="Qu L."/>
            <person name="Liu H."/>
            <person name="Sun Y."/>
            <person name="Le M."/>
            <person name="Wang Q."/>
            <person name="Wei S."/>
            <person name="Zheng Y."/>
            <person name="Lin W."/>
            <person name="Duan Y."/>
            <person name="Cao H."/>
            <person name="Xiong S."/>
            <person name="Wang X."/>
            <person name="Wei L."/>
            <person name="Li C."/>
            <person name="Ma Q."/>
            <person name="Ju M."/>
            <person name="Zhao R."/>
            <person name="Li G."/>
            <person name="Mu C."/>
            <person name="Tian Q."/>
            <person name="Mei H."/>
            <person name="Zhang T."/>
            <person name="Gao T."/>
            <person name="Zhang H."/>
        </authorList>
    </citation>
    <scope>NUCLEOTIDE SEQUENCE</scope>
    <source>
        <strain evidence="12">3651</strain>
    </source>
</reference>
<keyword evidence="6" id="KW-0238">DNA-binding</keyword>
<dbReference type="Proteomes" id="UP001293254">
    <property type="component" value="Unassembled WGS sequence"/>
</dbReference>
<dbReference type="InterPro" id="IPR044817">
    <property type="entry name" value="SBP-like"/>
</dbReference>
<dbReference type="GO" id="GO:0008270">
    <property type="term" value="F:zinc ion binding"/>
    <property type="evidence" value="ECO:0007669"/>
    <property type="project" value="UniProtKB-KW"/>
</dbReference>
<dbReference type="PANTHER" id="PTHR31251:SF74">
    <property type="entry name" value="SQUAMOSA PROMOTER-BINDING-LIKE PROTEIN 2"/>
    <property type="match status" value="1"/>
</dbReference>
<dbReference type="Pfam" id="PF03110">
    <property type="entry name" value="SBP"/>
    <property type="match status" value="1"/>
</dbReference>